<reference evidence="2" key="1">
    <citation type="submission" date="2016-02" db="EMBL/GenBank/DDBJ databases">
        <authorList>
            <person name="Schultz-Johansen M."/>
            <person name="Glaring M.A."/>
            <person name="Bech P.K."/>
            <person name="Stougaard P."/>
        </authorList>
    </citation>
    <scope>NUCLEOTIDE SEQUENCE [LARGE SCALE GENOMIC DNA]</scope>
    <source>
        <strain evidence="2">S66</strain>
    </source>
</reference>
<keyword evidence="2" id="KW-1185">Reference proteome</keyword>
<proteinExistence type="predicted"/>
<comment type="caution">
    <text evidence="1">The sequence shown here is derived from an EMBL/GenBank/DDBJ whole genome shotgun (WGS) entry which is preliminary data.</text>
</comment>
<sequence length="88" mass="10312">MDIGYYDFNEHIGSVAWIYQLPSGLVHEKIDMRYHLVNITKQENGYQIYIGPKNSDTGGEAINIMLDKDYRLTDYVIERIEPMPENEQ</sequence>
<dbReference type="OrthoDB" id="7064588at2"/>
<dbReference type="Proteomes" id="UP000070299">
    <property type="component" value="Unassembled WGS sequence"/>
</dbReference>
<evidence type="ECO:0000313" key="1">
    <source>
        <dbReference type="EMBL" id="KXI29133.1"/>
    </source>
</evidence>
<organism evidence="1 2">
    <name type="scientific">Paraglaciecola hydrolytica</name>
    <dbReference type="NCBI Taxonomy" id="1799789"/>
    <lineage>
        <taxon>Bacteria</taxon>
        <taxon>Pseudomonadati</taxon>
        <taxon>Pseudomonadota</taxon>
        <taxon>Gammaproteobacteria</taxon>
        <taxon>Alteromonadales</taxon>
        <taxon>Alteromonadaceae</taxon>
        <taxon>Paraglaciecola</taxon>
    </lineage>
</organism>
<protein>
    <submittedName>
        <fullName evidence="1">Uncharacterized protein</fullName>
    </submittedName>
</protein>
<dbReference type="STRING" id="1799789.AX660_13325"/>
<dbReference type="RefSeq" id="WP_068376200.1">
    <property type="nucleotide sequence ID" value="NZ_LSNE01000005.1"/>
</dbReference>
<gene>
    <name evidence="1" type="ORF">AX660_13325</name>
</gene>
<accession>A0A136A1Q7</accession>
<dbReference type="AlphaFoldDB" id="A0A136A1Q7"/>
<name>A0A136A1Q7_9ALTE</name>
<evidence type="ECO:0000313" key="2">
    <source>
        <dbReference type="Proteomes" id="UP000070299"/>
    </source>
</evidence>
<dbReference type="EMBL" id="LSNE01000005">
    <property type="protein sequence ID" value="KXI29133.1"/>
    <property type="molecule type" value="Genomic_DNA"/>
</dbReference>